<evidence type="ECO:0000259" key="5">
    <source>
        <dbReference type="Pfam" id="PF01656"/>
    </source>
</evidence>
<keyword evidence="2" id="KW-0067">ATP-binding</keyword>
<dbReference type="Gene3D" id="3.40.50.300">
    <property type="entry name" value="P-loop containing nucleotide triphosphate hydrolases"/>
    <property type="match status" value="1"/>
</dbReference>
<organism evidence="6 7">
    <name type="scientific">Chamaesiphon minutus (strain ATCC 27169 / PCC 6605)</name>
    <dbReference type="NCBI Taxonomy" id="1173020"/>
    <lineage>
        <taxon>Bacteria</taxon>
        <taxon>Bacillati</taxon>
        <taxon>Cyanobacteriota</taxon>
        <taxon>Cyanophyceae</taxon>
        <taxon>Gomontiellales</taxon>
        <taxon>Chamaesiphonaceae</taxon>
        <taxon>Chamaesiphon</taxon>
    </lineage>
</organism>
<proteinExistence type="predicted"/>
<evidence type="ECO:0000256" key="1">
    <source>
        <dbReference type="ARBA" id="ARBA00022741"/>
    </source>
</evidence>
<gene>
    <name evidence="6" type="ORF">Cha6605_5932</name>
</gene>
<dbReference type="GO" id="GO:0004715">
    <property type="term" value="F:non-membrane spanning protein tyrosine kinase activity"/>
    <property type="evidence" value="ECO:0007669"/>
    <property type="project" value="UniProtKB-EC"/>
</dbReference>
<dbReference type="STRING" id="1173020.Cha6605_5932"/>
<feature type="coiled-coil region" evidence="3">
    <location>
        <begin position="388"/>
        <end position="446"/>
    </location>
</feature>
<dbReference type="PANTHER" id="PTHR32309:SF13">
    <property type="entry name" value="FERRIC ENTEROBACTIN TRANSPORT PROTEIN FEPE"/>
    <property type="match status" value="1"/>
</dbReference>
<evidence type="ECO:0000256" key="3">
    <source>
        <dbReference type="SAM" id="Coils"/>
    </source>
</evidence>
<dbReference type="CDD" id="cd05387">
    <property type="entry name" value="BY-kinase"/>
    <property type="match status" value="1"/>
</dbReference>
<dbReference type="InterPro" id="IPR050445">
    <property type="entry name" value="Bact_polysacc_biosynth/exp"/>
</dbReference>
<dbReference type="SUPFAM" id="SSF52540">
    <property type="entry name" value="P-loop containing nucleoside triphosphate hydrolases"/>
    <property type="match status" value="1"/>
</dbReference>
<reference evidence="6 7" key="1">
    <citation type="submission" date="2012-05" db="EMBL/GenBank/DDBJ databases">
        <title>Finished chromosome of genome of Chamaesiphon sp. PCC 6605.</title>
        <authorList>
            <consortium name="US DOE Joint Genome Institute"/>
            <person name="Gugger M."/>
            <person name="Coursin T."/>
            <person name="Rippka R."/>
            <person name="Tandeau De Marsac N."/>
            <person name="Huntemann M."/>
            <person name="Wei C.-L."/>
            <person name="Han J."/>
            <person name="Detter J.C."/>
            <person name="Han C."/>
            <person name="Tapia R."/>
            <person name="Chen A."/>
            <person name="Kyrpides N."/>
            <person name="Mavromatis K."/>
            <person name="Markowitz V."/>
            <person name="Szeto E."/>
            <person name="Ivanova N."/>
            <person name="Pagani I."/>
            <person name="Pati A."/>
            <person name="Goodwin L."/>
            <person name="Nordberg H.P."/>
            <person name="Cantor M.N."/>
            <person name="Hua S.X."/>
            <person name="Woyke T."/>
            <person name="Kerfeld C.A."/>
        </authorList>
    </citation>
    <scope>NUCLEOTIDE SEQUENCE [LARGE SCALE GENOMIC DNA]</scope>
    <source>
        <strain evidence="7">ATCC 27169 / PCC 6605</strain>
    </source>
</reference>
<keyword evidence="1" id="KW-0547">Nucleotide-binding</keyword>
<feature type="region of interest" description="Disordered" evidence="4">
    <location>
        <begin position="1"/>
        <end position="32"/>
    </location>
</feature>
<dbReference type="InterPro" id="IPR002586">
    <property type="entry name" value="CobQ/CobB/MinD/ParA_Nub-bd_dom"/>
</dbReference>
<dbReference type="GO" id="GO:0005524">
    <property type="term" value="F:ATP binding"/>
    <property type="evidence" value="ECO:0007669"/>
    <property type="project" value="UniProtKB-KW"/>
</dbReference>
<keyword evidence="7" id="KW-1185">Reference proteome</keyword>
<dbReference type="InterPro" id="IPR027417">
    <property type="entry name" value="P-loop_NTPase"/>
</dbReference>
<dbReference type="HOGENOM" id="CLU_009912_2_2_3"/>
<dbReference type="Pfam" id="PF01656">
    <property type="entry name" value="CbiA"/>
    <property type="match status" value="1"/>
</dbReference>
<dbReference type="PATRIC" id="fig|1173020.3.peg.6830"/>
<evidence type="ECO:0000313" key="7">
    <source>
        <dbReference type="Proteomes" id="UP000010366"/>
    </source>
</evidence>
<evidence type="ECO:0000313" key="6">
    <source>
        <dbReference type="EMBL" id="AFY96778.1"/>
    </source>
</evidence>
<name>K9UQ38_CHAP6</name>
<dbReference type="GO" id="GO:0005886">
    <property type="term" value="C:plasma membrane"/>
    <property type="evidence" value="ECO:0007669"/>
    <property type="project" value="TreeGrafter"/>
</dbReference>
<dbReference type="eggNOG" id="COG3206">
    <property type="taxonomic scope" value="Bacteria"/>
</dbReference>
<protein>
    <submittedName>
        <fullName evidence="6">Capsular exopolysaccharide biosynthesis protein</fullName>
    </submittedName>
</protein>
<evidence type="ECO:0000256" key="2">
    <source>
        <dbReference type="ARBA" id="ARBA00022840"/>
    </source>
</evidence>
<dbReference type="NCBIfam" id="TIGR01007">
    <property type="entry name" value="eps_fam"/>
    <property type="match status" value="1"/>
</dbReference>
<dbReference type="Proteomes" id="UP000010366">
    <property type="component" value="Chromosome"/>
</dbReference>
<dbReference type="AlphaFoldDB" id="K9UQ38"/>
<keyword evidence="3" id="KW-0175">Coiled coil</keyword>
<dbReference type="eggNOG" id="COG0489">
    <property type="taxonomic scope" value="Bacteria"/>
</dbReference>
<dbReference type="OrthoDB" id="580971at2"/>
<feature type="compositionally biased region" description="Polar residues" evidence="4">
    <location>
        <begin position="14"/>
        <end position="32"/>
    </location>
</feature>
<feature type="coiled-coil region" evidence="3">
    <location>
        <begin position="263"/>
        <end position="323"/>
    </location>
</feature>
<evidence type="ECO:0000256" key="4">
    <source>
        <dbReference type="SAM" id="MobiDB-lite"/>
    </source>
</evidence>
<dbReference type="InterPro" id="IPR005702">
    <property type="entry name" value="Wzc-like_C"/>
</dbReference>
<dbReference type="RefSeq" id="WP_015162853.1">
    <property type="nucleotide sequence ID" value="NC_019697.1"/>
</dbReference>
<feature type="domain" description="CobQ/CobB/MinD/ParA nucleotide binding" evidence="5">
    <location>
        <begin position="589"/>
        <end position="756"/>
    </location>
</feature>
<dbReference type="EMBL" id="CP003600">
    <property type="protein sequence ID" value="AFY96778.1"/>
    <property type="molecule type" value="Genomic_DNA"/>
</dbReference>
<sequence length="773" mass="85291">MSIVVKPGEDNGQESHLNRQSHSGMLNADTLGTNSDEGGLDFSQVFGAIQRRIRIVIAITILATGATIVWNRTRPPAYEGSFKVLIEPVTVEGQVVSAVTGTRASVEAQDLDGAHSSKTTLDYPTQIQLLLSSKILLPVATKLKPTYPQISYEKLKASLTIGRLKDTTETKILEVRYASRSENETKQVLNLVSNAYIQYSLSERQTNVRRAIKFVDDQLPNVKTQVSYLESALQNFREKNQLIDPTTLGSQLGVQMSNTKQEQQTTQVELAKAKQLYRSLEQQLQLQPKSAEAASVLSEAPGYQQLVKQIQDIDVELEGLSAELTDEHPKIISLREKRKKLLPLLQAKSDSLLGSNLSQSTPNAQSLPYQNALRQDLSKQFIAVATQVKVLEAKLKSLNEASQILATETGKLPIISRQYENLQRQLKIATEQLSKFLQKREELMINAARQEVPWEIIAAPSVGAVSSSGLLKDVVLGSILGLLIGSGAALVVDKMNDVIYSIKDLREEINIAILGLIPQREDERKALKHANSRKDKGILPPLSEDDEIVHHYRFSPFIESFRALNSQLRLLNPDLPIRSLVVSSALPNEGKTTIAIQLAQAAAAMGQRVLLVNADLRKPSLQNLVDRHHNRETLEGLTDVIAGTTKLMDTVQLLPGETNLFVLLAGSVTLDPTSILSSKKMQELVQNCEHNFDLVIYDTVPLNFADSLLLIPQTDGLLMVTRLGKVHREALRNALRTLEVSKVAVLGTVVNMVDDPGIVANYGQNSTKRKVRS</sequence>
<dbReference type="KEGG" id="cmp:Cha6605_5932"/>
<accession>K9UQ38</accession>
<dbReference type="PANTHER" id="PTHR32309">
    <property type="entry name" value="TYROSINE-PROTEIN KINASE"/>
    <property type="match status" value="1"/>
</dbReference>